<organism evidence="2">
    <name type="scientific">hydrothermal vent metagenome</name>
    <dbReference type="NCBI Taxonomy" id="652676"/>
    <lineage>
        <taxon>unclassified sequences</taxon>
        <taxon>metagenomes</taxon>
        <taxon>ecological metagenomes</taxon>
    </lineage>
</organism>
<proteinExistence type="predicted"/>
<dbReference type="AlphaFoldDB" id="A0A3B0V329"/>
<dbReference type="PROSITE" id="PS00430">
    <property type="entry name" value="TONB_DEPENDENT_REC_1"/>
    <property type="match status" value="1"/>
</dbReference>
<evidence type="ECO:0000313" key="2">
    <source>
        <dbReference type="EMBL" id="VAW32277.1"/>
    </source>
</evidence>
<protein>
    <recommendedName>
        <fullName evidence="1">SH3b domain-containing protein</fullName>
    </recommendedName>
</protein>
<dbReference type="EMBL" id="UOEU01000341">
    <property type="protein sequence ID" value="VAW32277.1"/>
    <property type="molecule type" value="Genomic_DNA"/>
</dbReference>
<sequence length="381" mass="39034">MKRKILLIILIAFTLLLAACGGQEDEEAEPERIVETVVVVATPTAVPEEAAEIAPPPDTSSEETAVSEDAPVMELAPVAAGQPTMTTLTDLNVRSGPGTNYAIVGVLRAGESAAIAGKSNSGFWWKIVCPPGSGGECWASAGAQYSTAVNAGGVPIAAAPALPVATSVAAVPTSGSTATVTATTDPNATATTTATATATLGAGTVAPTATATVTATATATATATQTNGNPPPTETAVFTPTPTATTEQQGQIAPFDNDSLQNPATSVFLSITGTRDFSYSDAISYEEGDQDDWVEFEFPNNSNSSQVVWITLDCAISGSDSAQVRATIYEDEAGTTKIVLCGQGETQLTVDNTKTQQVRIHFGITAENVYATYTITVVGFK</sequence>
<dbReference type="Gene3D" id="2.30.30.40">
    <property type="entry name" value="SH3 Domains"/>
    <property type="match status" value="1"/>
</dbReference>
<accession>A0A3B0V329</accession>
<name>A0A3B0V329_9ZZZZ</name>
<gene>
    <name evidence="2" type="ORF">MNBD_CHLOROFLEXI01-3370</name>
</gene>
<dbReference type="InterPro" id="IPR003646">
    <property type="entry name" value="SH3-like_bac-type"/>
</dbReference>
<dbReference type="PROSITE" id="PS51257">
    <property type="entry name" value="PROKAR_LIPOPROTEIN"/>
    <property type="match status" value="1"/>
</dbReference>
<dbReference type="Pfam" id="PF08239">
    <property type="entry name" value="SH3_3"/>
    <property type="match status" value="1"/>
</dbReference>
<feature type="domain" description="SH3b" evidence="1">
    <location>
        <begin position="90"/>
        <end position="132"/>
    </location>
</feature>
<reference evidence="2" key="1">
    <citation type="submission" date="2018-06" db="EMBL/GenBank/DDBJ databases">
        <authorList>
            <person name="Zhirakovskaya E."/>
        </authorList>
    </citation>
    <scope>NUCLEOTIDE SEQUENCE</scope>
</reference>
<evidence type="ECO:0000259" key="1">
    <source>
        <dbReference type="Pfam" id="PF08239"/>
    </source>
</evidence>
<dbReference type="InterPro" id="IPR010916">
    <property type="entry name" value="TonB_box_CS"/>
</dbReference>